<evidence type="ECO:0000256" key="1">
    <source>
        <dbReference type="SAM" id="SignalP"/>
    </source>
</evidence>
<dbReference type="Proteomes" id="UP000439986">
    <property type="component" value="Unassembled WGS sequence"/>
</dbReference>
<dbReference type="EMBL" id="WKJL01000001">
    <property type="protein sequence ID" value="MRW82784.1"/>
    <property type="molecule type" value="Genomic_DNA"/>
</dbReference>
<keyword evidence="3" id="KW-1185">Reference proteome</keyword>
<keyword evidence="1" id="KW-0732">Signal</keyword>
<proteinExistence type="predicted"/>
<reference evidence="2 3" key="1">
    <citation type="submission" date="2019-11" db="EMBL/GenBank/DDBJ databases">
        <title>Novel species isolated from a subtropical stream in China.</title>
        <authorList>
            <person name="Lu H."/>
        </authorList>
    </citation>
    <scope>NUCLEOTIDE SEQUENCE [LARGE SCALE GENOMIC DNA]</scope>
    <source>
        <strain evidence="2 3">FT26W</strain>
    </source>
</reference>
<protein>
    <recommendedName>
        <fullName evidence="4">Sel1 repeat family protein</fullName>
    </recommendedName>
</protein>
<feature type="signal peptide" evidence="1">
    <location>
        <begin position="1"/>
        <end position="19"/>
    </location>
</feature>
<name>A0A844D7J1_9BURK</name>
<organism evidence="2 3">
    <name type="scientific">Duganella aquatilis</name>
    <dbReference type="NCBI Taxonomy" id="2666082"/>
    <lineage>
        <taxon>Bacteria</taxon>
        <taxon>Pseudomonadati</taxon>
        <taxon>Pseudomonadota</taxon>
        <taxon>Betaproteobacteria</taxon>
        <taxon>Burkholderiales</taxon>
        <taxon>Oxalobacteraceae</taxon>
        <taxon>Telluria group</taxon>
        <taxon>Duganella</taxon>
    </lineage>
</organism>
<evidence type="ECO:0008006" key="4">
    <source>
        <dbReference type="Google" id="ProtNLM"/>
    </source>
</evidence>
<dbReference type="AlphaFoldDB" id="A0A844D7J1"/>
<sequence length="194" mass="21214">MKPRHLAAVLLLGCASAFAADKVPLPSSQELAKLYSEDQADRSGGPGAKIDWNAVSLRDEQRELRVKQLLAAGPLGGGEAYYHAAMVLQHASEPDDYLLAHDLCVIAISKGEPKAKWLAAASLDRYLISIARPQRYGTQFRGTNNHPPRLAPIDPTVSDTLRQELDVPTLAEAKLKEADMVKFFEKAQANKTTR</sequence>
<evidence type="ECO:0000313" key="2">
    <source>
        <dbReference type="EMBL" id="MRW82784.1"/>
    </source>
</evidence>
<evidence type="ECO:0000313" key="3">
    <source>
        <dbReference type="Proteomes" id="UP000439986"/>
    </source>
</evidence>
<accession>A0A844D7J1</accession>
<comment type="caution">
    <text evidence="2">The sequence shown here is derived from an EMBL/GenBank/DDBJ whole genome shotgun (WGS) entry which is preliminary data.</text>
</comment>
<feature type="chain" id="PRO_5032745840" description="Sel1 repeat family protein" evidence="1">
    <location>
        <begin position="20"/>
        <end position="194"/>
    </location>
</feature>
<dbReference type="RefSeq" id="WP_154355826.1">
    <property type="nucleotide sequence ID" value="NZ_WKJL01000001.1"/>
</dbReference>
<gene>
    <name evidence="2" type="ORF">GJ698_01590</name>
</gene>